<proteinExistence type="predicted"/>
<accession>A0A7T8G5A8</accession>
<geneLocation type="mitochondrion" evidence="1"/>
<dbReference type="EMBL" id="MW221262">
    <property type="protein sequence ID" value="QQP22133.1"/>
    <property type="molecule type" value="Genomic_DNA"/>
</dbReference>
<keyword evidence="1" id="KW-0496">Mitochondrion</keyword>
<name>A0A7T8G5A8_9CILI</name>
<sequence>MSNKLVVNNYAEYWRGFYIMINWCKKNRFLNFIITNKMMSILLTSYCSISDDP</sequence>
<evidence type="ECO:0000313" key="1">
    <source>
        <dbReference type="EMBL" id="QQP22133.1"/>
    </source>
</evidence>
<gene>
    <name evidence="1" type="ORF">TSIM_22</name>
</gene>
<organism evidence="1">
    <name type="scientific">Thuricola similis</name>
    <dbReference type="NCBI Taxonomy" id="2784598"/>
    <lineage>
        <taxon>Eukaryota</taxon>
        <taxon>Sar</taxon>
        <taxon>Alveolata</taxon>
        <taxon>Ciliophora</taxon>
        <taxon>Intramacronucleata</taxon>
        <taxon>Oligohymenophorea</taxon>
        <taxon>Peritrichia</taxon>
        <taxon>Sessilida</taxon>
        <taxon>Vaginicolidae</taxon>
        <taxon>Thuricola</taxon>
    </lineage>
</organism>
<dbReference type="AlphaFoldDB" id="A0A7T8G5A8"/>
<protein>
    <submittedName>
        <fullName evidence="1">Uncharacterized protein</fullName>
    </submittedName>
</protein>
<reference evidence="1" key="1">
    <citation type="submission" date="2020-11" db="EMBL/GenBank/DDBJ databases">
        <title>Combining integrative taxonomy and mitogenome sequencing of Thuricola similis Bock, 1963 (Peritrichia, Vaginicolidae) provides a full redescription of this poorly known ciliate and new insights into the evolutionary relationships among Oligohymenophorea subclasses.</title>
        <authorList>
            <person name="Liao W."/>
            <person name="Campello-Nunes P.H."/>
            <person name="Gammuto L."/>
            <person name="Viana T.A."/>
            <person name="de Oliveira Marchesini R."/>
            <person name="da Silva Pavia T."/>
            <person name="da Silva-Neto I.D."/>
            <person name="Modeo L."/>
            <person name="Petroni G."/>
        </authorList>
    </citation>
    <scope>NUCLEOTIDE SEQUENCE</scope>
    <source>
        <strain evidence="1">CUIT</strain>
    </source>
</reference>